<feature type="domain" description="Protein kinase" evidence="6">
    <location>
        <begin position="200"/>
        <end position="386"/>
    </location>
</feature>
<evidence type="ECO:0000256" key="3">
    <source>
        <dbReference type="ARBA" id="ARBA00022741"/>
    </source>
</evidence>
<accession>A0A022RVY7</accession>
<dbReference type="GO" id="GO:0004714">
    <property type="term" value="F:transmembrane receptor protein tyrosine kinase activity"/>
    <property type="evidence" value="ECO:0007669"/>
    <property type="project" value="InterPro"/>
</dbReference>
<dbReference type="InterPro" id="IPR045272">
    <property type="entry name" value="ANXUR1/2-like"/>
</dbReference>
<feature type="non-terminal residue" evidence="7">
    <location>
        <position position="386"/>
    </location>
</feature>
<gene>
    <name evidence="7" type="ORF">MIMGU_mgv1a023725mg</name>
</gene>
<dbReference type="InterPro" id="IPR000719">
    <property type="entry name" value="Prot_kinase_dom"/>
</dbReference>
<keyword evidence="2" id="KW-0808">Transferase</keyword>
<reference evidence="7 8" key="1">
    <citation type="journal article" date="2013" name="Proc. Natl. Acad. Sci. U.S.A.">
        <title>Fine-scale variation in meiotic recombination in Mimulus inferred from population shotgun sequencing.</title>
        <authorList>
            <person name="Hellsten U."/>
            <person name="Wright K.M."/>
            <person name="Jenkins J."/>
            <person name="Shu S."/>
            <person name="Yuan Y."/>
            <person name="Wessler S.R."/>
            <person name="Schmutz J."/>
            <person name="Willis J.H."/>
            <person name="Rokhsar D.S."/>
        </authorList>
    </citation>
    <scope>NUCLEOTIDE SEQUENCE [LARGE SCALE GENOMIC DNA]</scope>
    <source>
        <strain evidence="8">cv. DUN x IM62</strain>
    </source>
</reference>
<dbReference type="GO" id="GO:0004672">
    <property type="term" value="F:protein kinase activity"/>
    <property type="evidence" value="ECO:0000318"/>
    <property type="project" value="GO_Central"/>
</dbReference>
<evidence type="ECO:0000313" key="8">
    <source>
        <dbReference type="Proteomes" id="UP000030748"/>
    </source>
</evidence>
<sequence>MPVDVGFKYLIRVHLSVLGVKTAESVDNVLEVLINEMIAQTNIDAVEESDETNIPSYRDYMVLVKGNKKEGKRDILFSLKSYDDRGLVSGFEIFKLSNYDNSLASPNPLPLARDSPSDTVLQALFSVIVERNAIGTVAIAVISLMVRQFRRGNQQFSLQLCKISHLHLMNKLITVCESRSISDLCRRFSLEEIKAATCNFGNNSIIHKGFFSDVYKGLIEDGATTAAIKRLNPKSTPDTHEFLDITTTLSKLRHLHLVSPIGYCDEGGEMILVYDYMAHGSLRDRLNNSEKYLHRAAKGLHHCLHAGIGDRNMQRNINTANILLDEEWVAKFCVAPRRIISGKKRIARTPHSQTLKQYMDTNLYNQIAPDCLSKFIETTLACRNRN</sequence>
<evidence type="ECO:0000259" key="6">
    <source>
        <dbReference type="PROSITE" id="PS50011"/>
    </source>
</evidence>
<dbReference type="Gene3D" id="3.30.200.20">
    <property type="entry name" value="Phosphorylase Kinase, domain 1"/>
    <property type="match status" value="1"/>
</dbReference>
<protein>
    <recommendedName>
        <fullName evidence="6">Protein kinase domain-containing protein</fullName>
    </recommendedName>
</protein>
<dbReference type="InterPro" id="IPR011009">
    <property type="entry name" value="Kinase-like_dom_sf"/>
</dbReference>
<dbReference type="PROSITE" id="PS50011">
    <property type="entry name" value="PROTEIN_KINASE_DOM"/>
    <property type="match status" value="1"/>
</dbReference>
<dbReference type="STRING" id="4155.A0A022RVY7"/>
<evidence type="ECO:0000256" key="2">
    <source>
        <dbReference type="ARBA" id="ARBA00022679"/>
    </source>
</evidence>
<dbReference type="FunFam" id="3.30.200.20:FF:000039">
    <property type="entry name" value="receptor-like protein kinase FERONIA"/>
    <property type="match status" value="1"/>
</dbReference>
<organism evidence="7 8">
    <name type="scientific">Erythranthe guttata</name>
    <name type="common">Yellow monkey flower</name>
    <name type="synonym">Mimulus guttatus</name>
    <dbReference type="NCBI Taxonomy" id="4155"/>
    <lineage>
        <taxon>Eukaryota</taxon>
        <taxon>Viridiplantae</taxon>
        <taxon>Streptophyta</taxon>
        <taxon>Embryophyta</taxon>
        <taxon>Tracheophyta</taxon>
        <taxon>Spermatophyta</taxon>
        <taxon>Magnoliopsida</taxon>
        <taxon>eudicotyledons</taxon>
        <taxon>Gunneridae</taxon>
        <taxon>Pentapetalae</taxon>
        <taxon>asterids</taxon>
        <taxon>lamiids</taxon>
        <taxon>Lamiales</taxon>
        <taxon>Phrymaceae</taxon>
        <taxon>Erythranthe</taxon>
    </lineage>
</organism>
<dbReference type="SMART" id="SM00219">
    <property type="entry name" value="TyrKc"/>
    <property type="match status" value="1"/>
</dbReference>
<dbReference type="EMBL" id="KI630214">
    <property type="protein sequence ID" value="EYU44214.1"/>
    <property type="molecule type" value="Genomic_DNA"/>
</dbReference>
<proteinExistence type="predicted"/>
<dbReference type="GO" id="GO:0004674">
    <property type="term" value="F:protein serine/threonine kinase activity"/>
    <property type="evidence" value="ECO:0007669"/>
    <property type="project" value="UniProtKB-KW"/>
</dbReference>
<dbReference type="InterPro" id="IPR001245">
    <property type="entry name" value="Ser-Thr/Tyr_kinase_cat_dom"/>
</dbReference>
<dbReference type="SUPFAM" id="SSF56112">
    <property type="entry name" value="Protein kinase-like (PK-like)"/>
    <property type="match status" value="1"/>
</dbReference>
<dbReference type="Pfam" id="PF07714">
    <property type="entry name" value="PK_Tyr_Ser-Thr"/>
    <property type="match status" value="1"/>
</dbReference>
<dbReference type="InterPro" id="IPR020635">
    <property type="entry name" value="Tyr_kinase_cat_dom"/>
</dbReference>
<keyword evidence="8" id="KW-1185">Reference proteome</keyword>
<name>A0A022RVY7_ERYGU</name>
<evidence type="ECO:0000256" key="1">
    <source>
        <dbReference type="ARBA" id="ARBA00022527"/>
    </source>
</evidence>
<evidence type="ECO:0000313" key="7">
    <source>
        <dbReference type="EMBL" id="EYU44214.1"/>
    </source>
</evidence>
<evidence type="ECO:0000256" key="4">
    <source>
        <dbReference type="ARBA" id="ARBA00022777"/>
    </source>
</evidence>
<keyword evidence="3" id="KW-0547">Nucleotide-binding</keyword>
<keyword evidence="1" id="KW-0723">Serine/threonine-protein kinase</keyword>
<dbReference type="PANTHER" id="PTHR27003">
    <property type="entry name" value="OS07G0166700 PROTEIN"/>
    <property type="match status" value="1"/>
</dbReference>
<keyword evidence="5" id="KW-0067">ATP-binding</keyword>
<dbReference type="PANTHER" id="PTHR27003:SF479">
    <property type="entry name" value="RECEPTOR-LIKE PROTEIN KINASE FERONIA"/>
    <property type="match status" value="1"/>
</dbReference>
<dbReference type="Proteomes" id="UP000030748">
    <property type="component" value="Unassembled WGS sequence"/>
</dbReference>
<dbReference type="AlphaFoldDB" id="A0A022RVY7"/>
<evidence type="ECO:0000256" key="5">
    <source>
        <dbReference type="ARBA" id="ARBA00022840"/>
    </source>
</evidence>
<dbReference type="GO" id="GO:0005886">
    <property type="term" value="C:plasma membrane"/>
    <property type="evidence" value="ECO:0000318"/>
    <property type="project" value="GO_Central"/>
</dbReference>
<keyword evidence="4" id="KW-0418">Kinase</keyword>
<dbReference type="GO" id="GO:0005524">
    <property type="term" value="F:ATP binding"/>
    <property type="evidence" value="ECO:0007669"/>
    <property type="project" value="UniProtKB-KW"/>
</dbReference>